<evidence type="ECO:0000256" key="4">
    <source>
        <dbReference type="ARBA" id="ARBA00022989"/>
    </source>
</evidence>
<dbReference type="EMBL" id="MU857832">
    <property type="protein sequence ID" value="KAK4243327.1"/>
    <property type="molecule type" value="Genomic_DNA"/>
</dbReference>
<accession>A0AAN7CL74</accession>
<dbReference type="Pfam" id="PF06140">
    <property type="entry name" value="Ifi-6-16"/>
    <property type="match status" value="1"/>
</dbReference>
<dbReference type="GO" id="GO:0016020">
    <property type="term" value="C:membrane"/>
    <property type="evidence" value="ECO:0007669"/>
    <property type="project" value="UniProtKB-SubCell"/>
</dbReference>
<evidence type="ECO:0000256" key="2">
    <source>
        <dbReference type="ARBA" id="ARBA00007262"/>
    </source>
</evidence>
<protein>
    <submittedName>
        <fullName evidence="6">Uncharacterized protein</fullName>
    </submittedName>
</protein>
<evidence type="ECO:0000313" key="7">
    <source>
        <dbReference type="Proteomes" id="UP001303647"/>
    </source>
</evidence>
<dbReference type="PANTHER" id="PTHR16932">
    <property type="entry name" value="INTERFERON ALPHA-INDUCIBLE PROTEIN 27"/>
    <property type="match status" value="1"/>
</dbReference>
<sequence>MVPSRQLAATISPAINPRAVAGAALADFGEGAADLVKNAAKASAKHASEHPIMTAAIVGGVLVAVAPQLLVTLALNAAGFSANGVAAGSIAAGAQSSIGNVAAGSAFATLQSAGAGGAGATVVNGIISTAGASVAGVASGAKFLSSRFKTKL</sequence>
<dbReference type="PANTHER" id="PTHR16932:SF18">
    <property type="entry name" value="INTERFERON, ALPHA-INDUCIBLE PROTEIN 27-LIKE 2"/>
    <property type="match status" value="1"/>
</dbReference>
<keyword evidence="4" id="KW-1133">Transmembrane helix</keyword>
<reference evidence="6" key="2">
    <citation type="submission" date="2023-05" db="EMBL/GenBank/DDBJ databases">
        <authorList>
            <consortium name="Lawrence Berkeley National Laboratory"/>
            <person name="Steindorff A."/>
            <person name="Hensen N."/>
            <person name="Bonometti L."/>
            <person name="Westerberg I."/>
            <person name="Brannstrom I.O."/>
            <person name="Guillou S."/>
            <person name="Cros-Aarteil S."/>
            <person name="Calhoun S."/>
            <person name="Haridas S."/>
            <person name="Kuo A."/>
            <person name="Mondo S."/>
            <person name="Pangilinan J."/>
            <person name="Riley R."/>
            <person name="Labutti K."/>
            <person name="Andreopoulos B."/>
            <person name="Lipzen A."/>
            <person name="Chen C."/>
            <person name="Yanf M."/>
            <person name="Daum C."/>
            <person name="Ng V."/>
            <person name="Clum A."/>
            <person name="Ohm R."/>
            <person name="Martin F."/>
            <person name="Silar P."/>
            <person name="Natvig D."/>
            <person name="Lalanne C."/>
            <person name="Gautier V."/>
            <person name="Ament-Velasquez S.L."/>
            <person name="Kruys A."/>
            <person name="Hutchinson M.I."/>
            <person name="Powell A.J."/>
            <person name="Barry K."/>
            <person name="Miller A.N."/>
            <person name="Grigoriev I.V."/>
            <person name="Debuchy R."/>
            <person name="Gladieux P."/>
            <person name="Thoren M.H."/>
            <person name="Johannesson H."/>
        </authorList>
    </citation>
    <scope>NUCLEOTIDE SEQUENCE</scope>
    <source>
        <strain evidence="6">CBS 359.72</strain>
    </source>
</reference>
<comment type="subcellular location">
    <subcellularLocation>
        <location evidence="1">Membrane</location>
        <topology evidence="1">Multi-pass membrane protein</topology>
    </subcellularLocation>
</comment>
<organism evidence="6 7">
    <name type="scientific">Corynascus novoguineensis</name>
    <dbReference type="NCBI Taxonomy" id="1126955"/>
    <lineage>
        <taxon>Eukaryota</taxon>
        <taxon>Fungi</taxon>
        <taxon>Dikarya</taxon>
        <taxon>Ascomycota</taxon>
        <taxon>Pezizomycotina</taxon>
        <taxon>Sordariomycetes</taxon>
        <taxon>Sordariomycetidae</taxon>
        <taxon>Sordariales</taxon>
        <taxon>Chaetomiaceae</taxon>
        <taxon>Corynascus</taxon>
    </lineage>
</organism>
<keyword evidence="7" id="KW-1185">Reference proteome</keyword>
<dbReference type="InterPro" id="IPR038213">
    <property type="entry name" value="IFI6/IFI27-like_sf"/>
</dbReference>
<dbReference type="Proteomes" id="UP001303647">
    <property type="component" value="Unassembled WGS sequence"/>
</dbReference>
<comment type="caution">
    <text evidence="6">The sequence shown here is derived from an EMBL/GenBank/DDBJ whole genome shotgun (WGS) entry which is preliminary data.</text>
</comment>
<dbReference type="Gene3D" id="6.10.110.10">
    <property type="match status" value="1"/>
</dbReference>
<proteinExistence type="inferred from homology"/>
<keyword evidence="3" id="KW-0812">Transmembrane</keyword>
<evidence type="ECO:0000256" key="5">
    <source>
        <dbReference type="ARBA" id="ARBA00023136"/>
    </source>
</evidence>
<gene>
    <name evidence="6" type="ORF">C7999DRAFT_36341</name>
</gene>
<dbReference type="AlphaFoldDB" id="A0AAN7CL74"/>
<evidence type="ECO:0000256" key="3">
    <source>
        <dbReference type="ARBA" id="ARBA00022692"/>
    </source>
</evidence>
<evidence type="ECO:0000313" key="6">
    <source>
        <dbReference type="EMBL" id="KAK4243327.1"/>
    </source>
</evidence>
<comment type="similarity">
    <text evidence="2">Belongs to the IFI6/IFI27 family.</text>
</comment>
<reference evidence="6" key="1">
    <citation type="journal article" date="2023" name="Mol. Phylogenet. Evol.">
        <title>Genome-scale phylogeny and comparative genomics of the fungal order Sordariales.</title>
        <authorList>
            <person name="Hensen N."/>
            <person name="Bonometti L."/>
            <person name="Westerberg I."/>
            <person name="Brannstrom I.O."/>
            <person name="Guillou S."/>
            <person name="Cros-Aarteil S."/>
            <person name="Calhoun S."/>
            <person name="Haridas S."/>
            <person name="Kuo A."/>
            <person name="Mondo S."/>
            <person name="Pangilinan J."/>
            <person name="Riley R."/>
            <person name="LaButti K."/>
            <person name="Andreopoulos B."/>
            <person name="Lipzen A."/>
            <person name="Chen C."/>
            <person name="Yan M."/>
            <person name="Daum C."/>
            <person name="Ng V."/>
            <person name="Clum A."/>
            <person name="Steindorff A."/>
            <person name="Ohm R.A."/>
            <person name="Martin F."/>
            <person name="Silar P."/>
            <person name="Natvig D.O."/>
            <person name="Lalanne C."/>
            <person name="Gautier V."/>
            <person name="Ament-Velasquez S.L."/>
            <person name="Kruys A."/>
            <person name="Hutchinson M.I."/>
            <person name="Powell A.J."/>
            <person name="Barry K."/>
            <person name="Miller A.N."/>
            <person name="Grigoriev I.V."/>
            <person name="Debuchy R."/>
            <person name="Gladieux P."/>
            <person name="Hiltunen Thoren M."/>
            <person name="Johannesson H."/>
        </authorList>
    </citation>
    <scope>NUCLEOTIDE SEQUENCE</scope>
    <source>
        <strain evidence="6">CBS 359.72</strain>
    </source>
</reference>
<dbReference type="InterPro" id="IPR009311">
    <property type="entry name" value="IFI6/IFI27-like"/>
</dbReference>
<keyword evidence="5" id="KW-0472">Membrane</keyword>
<name>A0AAN7CL74_9PEZI</name>
<evidence type="ECO:0000256" key="1">
    <source>
        <dbReference type="ARBA" id="ARBA00004141"/>
    </source>
</evidence>